<dbReference type="EMBL" id="JQCA01000002">
    <property type="protein sequence ID" value="KRO05601.1"/>
    <property type="molecule type" value="Genomic_DNA"/>
</dbReference>
<evidence type="ECO:0000259" key="1">
    <source>
        <dbReference type="Pfam" id="PF14542"/>
    </source>
</evidence>
<dbReference type="RefSeq" id="WP_057877375.1">
    <property type="nucleotide sequence ID" value="NZ_JQCA01000002.1"/>
</dbReference>
<protein>
    <submittedName>
        <fullName evidence="2">Acetyltransferase</fullName>
    </submittedName>
</protein>
<dbReference type="OrthoDB" id="9793389at2"/>
<feature type="domain" description="N-acetyltransferase" evidence="1">
    <location>
        <begin position="14"/>
        <end position="82"/>
    </location>
</feature>
<keyword evidence="2" id="KW-0808">Transferase</keyword>
<dbReference type="InterPro" id="IPR031165">
    <property type="entry name" value="GNAT_YJDJ"/>
</dbReference>
<dbReference type="SUPFAM" id="SSF55729">
    <property type="entry name" value="Acyl-CoA N-acyltransferases (Nat)"/>
    <property type="match status" value="1"/>
</dbReference>
<proteinExistence type="predicted"/>
<dbReference type="GO" id="GO:0016740">
    <property type="term" value="F:transferase activity"/>
    <property type="evidence" value="ECO:0007669"/>
    <property type="project" value="UniProtKB-KW"/>
</dbReference>
<keyword evidence="3" id="KW-1185">Reference proteome</keyword>
<dbReference type="Gene3D" id="3.40.630.30">
    <property type="match status" value="1"/>
</dbReference>
<name>A0A0R2LV61_9LACO</name>
<comment type="caution">
    <text evidence="2">The sequence shown here is derived from an EMBL/GenBank/DDBJ whole genome shotgun (WGS) entry which is preliminary data.</text>
</comment>
<evidence type="ECO:0000313" key="3">
    <source>
        <dbReference type="Proteomes" id="UP000051906"/>
    </source>
</evidence>
<dbReference type="Proteomes" id="UP000051906">
    <property type="component" value="Unassembled WGS sequence"/>
</dbReference>
<dbReference type="Pfam" id="PF14542">
    <property type="entry name" value="Acetyltransf_CG"/>
    <property type="match status" value="1"/>
</dbReference>
<dbReference type="InterPro" id="IPR016181">
    <property type="entry name" value="Acyl_CoA_acyltransferase"/>
</dbReference>
<dbReference type="PATRIC" id="fig|616990.3.peg.470"/>
<evidence type="ECO:0000313" key="2">
    <source>
        <dbReference type="EMBL" id="KRO05601.1"/>
    </source>
</evidence>
<gene>
    <name evidence="2" type="ORF">IV54_GL000436</name>
</gene>
<sequence>MTITEHPGRLTITSAGQLIASLHYLQLSPTSWVLEQLFVRPSQDVSAVAQQLIGRFVELARDNDVTVKVLDPYAKRYFSQHPAPDLLAANQLPVTGPTAVQPVALNLRHTEEE</sequence>
<organism evidence="2 3">
    <name type="scientific">Levilactobacillus paucivorans</name>
    <dbReference type="NCBI Taxonomy" id="616990"/>
    <lineage>
        <taxon>Bacteria</taxon>
        <taxon>Bacillati</taxon>
        <taxon>Bacillota</taxon>
        <taxon>Bacilli</taxon>
        <taxon>Lactobacillales</taxon>
        <taxon>Lactobacillaceae</taxon>
        <taxon>Levilactobacillus</taxon>
    </lineage>
</organism>
<dbReference type="AlphaFoldDB" id="A0A0R2LV61"/>
<accession>A0A0R2LV61</accession>
<reference evidence="2 3" key="1">
    <citation type="journal article" date="2015" name="Genome Announc.">
        <title>Expanding the biotechnology potential of lactobacilli through comparative genomics of 213 strains and associated genera.</title>
        <authorList>
            <person name="Sun Z."/>
            <person name="Harris H.M."/>
            <person name="McCann A."/>
            <person name="Guo C."/>
            <person name="Argimon S."/>
            <person name="Zhang W."/>
            <person name="Yang X."/>
            <person name="Jeffery I.B."/>
            <person name="Cooney J.C."/>
            <person name="Kagawa T.F."/>
            <person name="Liu W."/>
            <person name="Song Y."/>
            <person name="Salvetti E."/>
            <person name="Wrobel A."/>
            <person name="Rasinkangas P."/>
            <person name="Parkhill J."/>
            <person name="Rea M.C."/>
            <person name="O'Sullivan O."/>
            <person name="Ritari J."/>
            <person name="Douillard F.P."/>
            <person name="Paul Ross R."/>
            <person name="Yang R."/>
            <person name="Briner A.E."/>
            <person name="Felis G.E."/>
            <person name="de Vos W.M."/>
            <person name="Barrangou R."/>
            <person name="Klaenhammer T.R."/>
            <person name="Caufield P.W."/>
            <person name="Cui Y."/>
            <person name="Zhang H."/>
            <person name="O'Toole P.W."/>
        </authorList>
    </citation>
    <scope>NUCLEOTIDE SEQUENCE [LARGE SCALE GENOMIC DNA]</scope>
    <source>
        <strain evidence="2 3">DSM 22467</strain>
    </source>
</reference>